<evidence type="ECO:0000313" key="2">
    <source>
        <dbReference type="Proteomes" id="UP000183585"/>
    </source>
</evidence>
<dbReference type="RefSeq" id="WP_074474150.1">
    <property type="nucleotide sequence ID" value="NZ_FMCT01000004.1"/>
</dbReference>
<dbReference type="Proteomes" id="UP000183585">
    <property type="component" value="Unassembled WGS sequence"/>
</dbReference>
<sequence>MSRVEHLRWRIAALIDRLPGQCWAKVADWPLGHRRWPWARIDDVCRRDAARCGGCYCGRLRRDGAQ</sequence>
<name>A0A1C4WWV0_9ACTN</name>
<gene>
    <name evidence="1" type="ORF">GA0070563_10486</name>
</gene>
<organism evidence="1 2">
    <name type="scientific">Micromonospora carbonacea</name>
    <dbReference type="NCBI Taxonomy" id="47853"/>
    <lineage>
        <taxon>Bacteria</taxon>
        <taxon>Bacillati</taxon>
        <taxon>Actinomycetota</taxon>
        <taxon>Actinomycetes</taxon>
        <taxon>Micromonosporales</taxon>
        <taxon>Micromonosporaceae</taxon>
        <taxon>Micromonospora</taxon>
    </lineage>
</organism>
<accession>A0A1C4WWV0</accession>
<protein>
    <submittedName>
        <fullName evidence="1">Uncharacterized protein</fullName>
    </submittedName>
</protein>
<dbReference type="AlphaFoldDB" id="A0A1C4WWV0"/>
<evidence type="ECO:0000313" key="1">
    <source>
        <dbReference type="EMBL" id="SCF00659.1"/>
    </source>
</evidence>
<proteinExistence type="predicted"/>
<dbReference type="EMBL" id="FMCT01000004">
    <property type="protein sequence ID" value="SCF00659.1"/>
    <property type="molecule type" value="Genomic_DNA"/>
</dbReference>
<keyword evidence="2" id="KW-1185">Reference proteome</keyword>
<reference evidence="2" key="1">
    <citation type="submission" date="2016-06" db="EMBL/GenBank/DDBJ databases">
        <authorList>
            <person name="Varghese N."/>
            <person name="Submissions Spin"/>
        </authorList>
    </citation>
    <scope>NUCLEOTIDE SEQUENCE [LARGE SCALE GENOMIC DNA]</scope>
    <source>
        <strain evidence="2">DSM 43168</strain>
    </source>
</reference>